<name>G0NZY4_CAEBE</name>
<sequence length="1478" mass="169609">MVEQPRLPPEPQQHTMSKQQYHQWFQSQVKRRVTPDEAEFYGSVREEERADMVQKKKIPKNPMIAPTERQHRTMVAWLRDRETNDSNPIRALASESPNEQENPQPPPPTVQQQPPPERKEAQTQRPPEPLRAQGPSNPQNGAPPPQMSHHQMMQQQMEHQEMMEQQILQQQQQQRLAAPQAQRPPQSQNGLPSQQMARQQMVPHQNGLIPIQMMEQDVIKMQQRMMEQHMMQQHEQNRLSGLQSAQRPLQPQNGVPPPQMVQQQPPPIQQQPQQILQAKDNRIPANPTIPPSKRELKNMEYWNKVTGKSRPPPQMVQQQQPLNGQQGGQQQRQQNLMQPPQMVQQGPQLHQQMQQNAMPQPQMAQQLPPPVQQPQQRPQIPMPLPQMIPNPMFLPNALQQQQQMMMMQQQNPLFQHQIAMQQQMAGNLMALGQQQQPQNPSEQQRAQEQQRLREQQRLQEQQKIQEQQKLLQEQKRIQEQHRLQEQERLLQEQRKLEEQQRLHLEQQKIKKKQLEEQKRMEEQQKALEQQRLLQEQQKIQEQQRAQKRQPEQRRNLDQVINRLHHQKQAQAQPAQMPQNGMPPIQVTQAQFAQLLQQQNAFNQMQQQQQRGPPQPHNGLPPQQMAQQQMMTHQNGVPPLQQQMPQQMMEQMMLQQQQQQRLAGPQGAQMPLQPHQNGMPPLQMMQQLAHQNLMMHQKMMGQQMLQQQQQHQGPPKPQQNRAPPPQNAQQQKMQEQFQRQQMMDRQLMEQRIAQNQMNQQQSQQQSRQRRVQNPDANGQNVLRGGVANETPLLLQMLNDPALDNASQRGRGRGRTRAARGTRGGRQNAQTRTDAPPPNQRDRSPNDQRQKDEELRQKAEMLKRQKSEELKRQEAEKLKRQKAEELKRQKAEEQELKRQKLRAWNEKALAKMTKKLGESDIRVKNAKLEMEQNIRITGLKEALEDDFPSEPGPSVPQRKEYPEEIKPLIEQAEAKYTRTTFISREPDPNNKIIKKKTLVEFFGKGLRGIRAASRYKLVEIHNSLVSKAKERNLGDFHFVRTHRPVSNEELFQQIKEVAEALVPGKDMDLYLAQVLLTTPEQNEEQQEEQNGEQVEEQRNDDEGRQMDENRESPVVNTPAEQSNPLELLAEMAANVDKSPDSTKEDDESEMVANCRSSTLNVVGEEDVLARAVSPVPSREPTPFNPFSPTRSAENSGVENHSEIHEEPAEEMAEEPFDIESLACPVAMAPKPVEKPAPVPQQEYVVASIFDLARNNHTLEAYGSTEEALEAIVDNGGCSHSPAAESMIHERSVDSERSDRTTKRIGEMMVKDSMEEESTPKRIKLDERNSIEPSTSSAAEMSAFAEESAVTTEDLSEHMEDASVSGEEPSTSTATDDNQPHPIRQTLNSEVPEDALNAPQPDNVRIKEEPTSDGAMDSAMQISIKVEGEPAEEPTTSEAGPSTSGIQPQRLNPGVIENPLAASQAAAAQKMDLGSKSGESK</sequence>
<feature type="compositionally biased region" description="Polar residues" evidence="1">
    <location>
        <begin position="238"/>
        <end position="249"/>
    </location>
</feature>
<dbReference type="HOGENOM" id="CLU_249820_0_0_1"/>
<reference evidence="3" key="1">
    <citation type="submission" date="2011-07" db="EMBL/GenBank/DDBJ databases">
        <authorList>
            <consortium name="Caenorhabditis brenneri Sequencing and Analysis Consortium"/>
            <person name="Wilson R.K."/>
        </authorList>
    </citation>
    <scope>NUCLEOTIDE SEQUENCE [LARGE SCALE GENOMIC DNA]</scope>
    <source>
        <strain evidence="3">PB2801</strain>
    </source>
</reference>
<protein>
    <submittedName>
        <fullName evidence="2">Uncharacterized protein</fullName>
    </submittedName>
</protein>
<keyword evidence="3" id="KW-1185">Reference proteome</keyword>
<feature type="compositionally biased region" description="Polar residues" evidence="1">
    <location>
        <begin position="12"/>
        <end position="23"/>
    </location>
</feature>
<feature type="compositionally biased region" description="Pro residues" evidence="1">
    <location>
        <begin position="713"/>
        <end position="725"/>
    </location>
</feature>
<feature type="region of interest" description="Disordered" evidence="1">
    <location>
        <begin position="51"/>
        <end position="199"/>
    </location>
</feature>
<feature type="region of interest" description="Disordered" evidence="1">
    <location>
        <begin position="228"/>
        <end position="392"/>
    </location>
</feature>
<feature type="compositionally biased region" description="Basic and acidic residues" evidence="1">
    <location>
        <begin position="838"/>
        <end position="853"/>
    </location>
</feature>
<feature type="compositionally biased region" description="Low complexity" evidence="1">
    <location>
        <begin position="819"/>
        <end position="831"/>
    </location>
</feature>
<feature type="region of interest" description="Disordered" evidence="1">
    <location>
        <begin position="800"/>
        <end position="853"/>
    </location>
</feature>
<gene>
    <name evidence="2" type="ORF">CAEBREN_21386</name>
</gene>
<proteinExistence type="predicted"/>
<feature type="compositionally biased region" description="Pro residues" evidence="1">
    <location>
        <begin position="103"/>
        <end position="115"/>
    </location>
</feature>
<feature type="compositionally biased region" description="Low complexity" evidence="1">
    <location>
        <begin position="1331"/>
        <end position="1346"/>
    </location>
</feature>
<dbReference type="Proteomes" id="UP000008068">
    <property type="component" value="Unassembled WGS sequence"/>
</dbReference>
<feature type="compositionally biased region" description="Basic and acidic residues" evidence="1">
    <location>
        <begin position="448"/>
        <end position="457"/>
    </location>
</feature>
<feature type="region of interest" description="Disordered" evidence="1">
    <location>
        <begin position="1"/>
        <end position="23"/>
    </location>
</feature>
<feature type="compositionally biased region" description="Low complexity" evidence="1">
    <location>
        <begin position="726"/>
        <end position="765"/>
    </location>
</feature>
<dbReference type="STRING" id="135651.G0NZY4"/>
<feature type="compositionally biased region" description="Basic and acidic residues" evidence="1">
    <location>
        <begin position="1093"/>
        <end position="1109"/>
    </location>
</feature>
<accession>G0NZY4</accession>
<feature type="compositionally biased region" description="Polar residues" evidence="1">
    <location>
        <begin position="1431"/>
        <end position="1447"/>
    </location>
</feature>
<evidence type="ECO:0000313" key="3">
    <source>
        <dbReference type="Proteomes" id="UP000008068"/>
    </source>
</evidence>
<feature type="compositionally biased region" description="Low complexity" evidence="1">
    <location>
        <begin position="315"/>
        <end position="366"/>
    </location>
</feature>
<feature type="compositionally biased region" description="Acidic residues" evidence="1">
    <location>
        <begin position="1079"/>
        <end position="1092"/>
    </location>
</feature>
<feature type="compositionally biased region" description="Low complexity" evidence="1">
    <location>
        <begin position="147"/>
        <end position="188"/>
    </location>
</feature>
<dbReference type="EMBL" id="GL379993">
    <property type="protein sequence ID" value="EGT41373.1"/>
    <property type="molecule type" value="Genomic_DNA"/>
</dbReference>
<feature type="compositionally biased region" description="Low complexity" evidence="1">
    <location>
        <begin position="433"/>
        <end position="447"/>
    </location>
</feature>
<evidence type="ECO:0000313" key="2">
    <source>
        <dbReference type="EMBL" id="EGT41373.1"/>
    </source>
</evidence>
<dbReference type="InParanoid" id="G0NZY4"/>
<feature type="compositionally biased region" description="Polar residues" evidence="1">
    <location>
        <begin position="189"/>
        <end position="198"/>
    </location>
</feature>
<feature type="compositionally biased region" description="Basic and acidic residues" evidence="1">
    <location>
        <begin position="1284"/>
        <end position="1327"/>
    </location>
</feature>
<feature type="compositionally biased region" description="Low complexity" evidence="1">
    <location>
        <begin position="637"/>
        <end position="659"/>
    </location>
</feature>
<feature type="region of interest" description="Disordered" evidence="1">
    <location>
        <begin position="1277"/>
        <end position="1478"/>
    </location>
</feature>
<feature type="region of interest" description="Disordered" evidence="1">
    <location>
        <begin position="432"/>
        <end position="460"/>
    </location>
</feature>
<feature type="region of interest" description="Disordered" evidence="1">
    <location>
        <begin position="1078"/>
        <end position="1118"/>
    </location>
</feature>
<feature type="region of interest" description="Disordered" evidence="1">
    <location>
        <begin position="1170"/>
        <end position="1193"/>
    </location>
</feature>
<feature type="compositionally biased region" description="Pro residues" evidence="1">
    <location>
        <begin position="254"/>
        <end position="269"/>
    </location>
</feature>
<organism evidence="3">
    <name type="scientific">Caenorhabditis brenneri</name>
    <name type="common">Nematode worm</name>
    <dbReference type="NCBI Taxonomy" id="135651"/>
    <lineage>
        <taxon>Eukaryota</taxon>
        <taxon>Metazoa</taxon>
        <taxon>Ecdysozoa</taxon>
        <taxon>Nematoda</taxon>
        <taxon>Chromadorea</taxon>
        <taxon>Rhabditida</taxon>
        <taxon>Rhabditina</taxon>
        <taxon>Rhabditomorpha</taxon>
        <taxon>Rhabditoidea</taxon>
        <taxon>Rhabditidae</taxon>
        <taxon>Peloderinae</taxon>
        <taxon>Caenorhabditis</taxon>
    </lineage>
</organism>
<feature type="compositionally biased region" description="Polar residues" evidence="1">
    <location>
        <begin position="1365"/>
        <end position="1374"/>
    </location>
</feature>
<dbReference type="OMA" id="NQPQFVE"/>
<feature type="region of interest" description="Disordered" evidence="1">
    <location>
        <begin position="698"/>
        <end position="782"/>
    </location>
</feature>
<feature type="compositionally biased region" description="Polar residues" evidence="1">
    <location>
        <begin position="1184"/>
        <end position="1193"/>
    </location>
</feature>
<dbReference type="eggNOG" id="ENOG502S0PM">
    <property type="taxonomic scope" value="Eukaryota"/>
</dbReference>
<feature type="compositionally biased region" description="Pro residues" evidence="1">
    <location>
        <begin position="1"/>
        <end position="11"/>
    </location>
</feature>
<evidence type="ECO:0000256" key="1">
    <source>
        <dbReference type="SAM" id="MobiDB-lite"/>
    </source>
</evidence>
<feature type="compositionally biased region" description="Basic residues" evidence="1">
    <location>
        <begin position="808"/>
        <end position="818"/>
    </location>
</feature>
<feature type="region of interest" description="Disordered" evidence="1">
    <location>
        <begin position="602"/>
        <end position="679"/>
    </location>
</feature>
<feature type="compositionally biased region" description="Low complexity" evidence="1">
    <location>
        <begin position="698"/>
        <end position="712"/>
    </location>
</feature>